<dbReference type="EMBL" id="BMAC01000326">
    <property type="protein sequence ID" value="GFP93817.1"/>
    <property type="molecule type" value="Genomic_DNA"/>
</dbReference>
<accession>A0A830BZX2</accession>
<proteinExistence type="predicted"/>
<name>A0A830BZX2_9LAMI</name>
<sequence length="91" mass="10185">LVDILVLLVIYNNSSNVVKKFAGKDATEDFEDVGQSASAKAMIKEFMLAILTRRPFRHRKRTLHLSSLIATRTRHQSSSSSSSSSCSRWLS</sequence>
<reference evidence="2" key="1">
    <citation type="submission" date="2020-07" db="EMBL/GenBank/DDBJ databases">
        <title>Ethylene signaling mediates host invasion by parasitic plants.</title>
        <authorList>
            <person name="Yoshida S."/>
        </authorList>
    </citation>
    <scope>NUCLEOTIDE SEQUENCE</scope>
    <source>
        <strain evidence="2">Okayama</strain>
    </source>
</reference>
<organism evidence="2 3">
    <name type="scientific">Phtheirospermum japonicum</name>
    <dbReference type="NCBI Taxonomy" id="374723"/>
    <lineage>
        <taxon>Eukaryota</taxon>
        <taxon>Viridiplantae</taxon>
        <taxon>Streptophyta</taxon>
        <taxon>Embryophyta</taxon>
        <taxon>Tracheophyta</taxon>
        <taxon>Spermatophyta</taxon>
        <taxon>Magnoliopsida</taxon>
        <taxon>eudicotyledons</taxon>
        <taxon>Gunneridae</taxon>
        <taxon>Pentapetalae</taxon>
        <taxon>asterids</taxon>
        <taxon>lamiids</taxon>
        <taxon>Lamiales</taxon>
        <taxon>Orobanchaceae</taxon>
        <taxon>Orobanchaceae incertae sedis</taxon>
        <taxon>Phtheirospermum</taxon>
    </lineage>
</organism>
<feature type="compositionally biased region" description="Low complexity" evidence="1">
    <location>
        <begin position="77"/>
        <end position="91"/>
    </location>
</feature>
<gene>
    <name evidence="2" type="ORF">PHJA_001526000</name>
</gene>
<comment type="caution">
    <text evidence="2">The sequence shown here is derived from an EMBL/GenBank/DDBJ whole genome shotgun (WGS) entry which is preliminary data.</text>
</comment>
<evidence type="ECO:0000256" key="1">
    <source>
        <dbReference type="SAM" id="MobiDB-lite"/>
    </source>
</evidence>
<feature type="non-terminal residue" evidence="2">
    <location>
        <position position="1"/>
    </location>
</feature>
<dbReference type="Gene3D" id="3.10.120.10">
    <property type="entry name" value="Cytochrome b5-like heme/steroid binding domain"/>
    <property type="match status" value="1"/>
</dbReference>
<dbReference type="AlphaFoldDB" id="A0A830BZX2"/>
<evidence type="ECO:0000313" key="3">
    <source>
        <dbReference type="Proteomes" id="UP000653305"/>
    </source>
</evidence>
<evidence type="ECO:0000313" key="2">
    <source>
        <dbReference type="EMBL" id="GFP93817.1"/>
    </source>
</evidence>
<dbReference type="SUPFAM" id="SSF55856">
    <property type="entry name" value="Cytochrome b5-like heme/steroid binding domain"/>
    <property type="match status" value="1"/>
</dbReference>
<dbReference type="Proteomes" id="UP000653305">
    <property type="component" value="Unassembled WGS sequence"/>
</dbReference>
<keyword evidence="3" id="KW-1185">Reference proteome</keyword>
<dbReference type="InterPro" id="IPR036400">
    <property type="entry name" value="Cyt_B5-like_heme/steroid_sf"/>
</dbReference>
<protein>
    <submittedName>
        <fullName evidence="2">Cytochrome b5</fullName>
    </submittedName>
</protein>
<feature type="region of interest" description="Disordered" evidence="1">
    <location>
        <begin position="71"/>
        <end position="91"/>
    </location>
</feature>
<dbReference type="OrthoDB" id="260519at2759"/>